<dbReference type="VEuPathDB" id="VectorBase:ASIC015837"/>
<gene>
    <name evidence="2" type="ORF">ZHAS_00015837</name>
</gene>
<evidence type="ECO:0000313" key="3">
    <source>
        <dbReference type="EnsemblMetazoa" id="ASIC015837-PA"/>
    </source>
</evidence>
<reference evidence="2 4" key="1">
    <citation type="journal article" date="2014" name="BMC Genomics">
        <title>Genome sequence of Anopheles sinensis provides insight into genetics basis of mosquito competence for malaria parasites.</title>
        <authorList>
            <person name="Zhou D."/>
            <person name="Zhang D."/>
            <person name="Ding G."/>
            <person name="Shi L."/>
            <person name="Hou Q."/>
            <person name="Ye Y."/>
            <person name="Xu Y."/>
            <person name="Zhou H."/>
            <person name="Xiong C."/>
            <person name="Li S."/>
            <person name="Yu J."/>
            <person name="Hong S."/>
            <person name="Yu X."/>
            <person name="Zou P."/>
            <person name="Chen C."/>
            <person name="Chang X."/>
            <person name="Wang W."/>
            <person name="Lv Y."/>
            <person name="Sun Y."/>
            <person name="Ma L."/>
            <person name="Shen B."/>
            <person name="Zhu C."/>
        </authorList>
    </citation>
    <scope>NUCLEOTIDE SEQUENCE [LARGE SCALE GENOMIC DNA]</scope>
</reference>
<name>A0A084WC23_ANOSI</name>
<evidence type="ECO:0000313" key="2">
    <source>
        <dbReference type="EMBL" id="KFB47767.1"/>
    </source>
</evidence>
<reference evidence="3" key="2">
    <citation type="submission" date="2020-05" db="UniProtKB">
        <authorList>
            <consortium name="EnsemblMetazoa"/>
        </authorList>
    </citation>
    <scope>IDENTIFICATION</scope>
</reference>
<organism evidence="2">
    <name type="scientific">Anopheles sinensis</name>
    <name type="common">Mosquito</name>
    <dbReference type="NCBI Taxonomy" id="74873"/>
    <lineage>
        <taxon>Eukaryota</taxon>
        <taxon>Metazoa</taxon>
        <taxon>Ecdysozoa</taxon>
        <taxon>Arthropoda</taxon>
        <taxon>Hexapoda</taxon>
        <taxon>Insecta</taxon>
        <taxon>Pterygota</taxon>
        <taxon>Neoptera</taxon>
        <taxon>Endopterygota</taxon>
        <taxon>Diptera</taxon>
        <taxon>Nematocera</taxon>
        <taxon>Culicoidea</taxon>
        <taxon>Culicidae</taxon>
        <taxon>Anophelinae</taxon>
        <taxon>Anopheles</taxon>
    </lineage>
</organism>
<dbReference type="EMBL" id="KE525333">
    <property type="protein sequence ID" value="KFB47767.1"/>
    <property type="molecule type" value="Genomic_DNA"/>
</dbReference>
<protein>
    <submittedName>
        <fullName evidence="2 3">Uncharacterized protein</fullName>
    </submittedName>
</protein>
<sequence>MSSLFPEPVWVAGSSSSSGDHVRSPVPCTRAHVFGQDGPWKLMDSRHEPGPALGEADEAGCIHNPAEDSVGRQGTAHETSASYRISSATRYGTPEGADLWPPIQWPVLVILQ</sequence>
<dbReference type="Proteomes" id="UP000030765">
    <property type="component" value="Unassembled WGS sequence"/>
</dbReference>
<accession>A0A084WC23</accession>
<feature type="region of interest" description="Disordered" evidence="1">
    <location>
        <begin position="1"/>
        <end position="82"/>
    </location>
</feature>
<evidence type="ECO:0000256" key="1">
    <source>
        <dbReference type="SAM" id="MobiDB-lite"/>
    </source>
</evidence>
<dbReference type="EMBL" id="ATLV01022545">
    <property type="status" value="NOT_ANNOTATED_CDS"/>
    <property type="molecule type" value="Genomic_DNA"/>
</dbReference>
<dbReference type="EnsemblMetazoa" id="ASIC015837-RA">
    <property type="protein sequence ID" value="ASIC015837-PA"/>
    <property type="gene ID" value="ASIC015837"/>
</dbReference>
<keyword evidence="4" id="KW-1185">Reference proteome</keyword>
<proteinExistence type="predicted"/>
<evidence type="ECO:0000313" key="4">
    <source>
        <dbReference type="Proteomes" id="UP000030765"/>
    </source>
</evidence>
<dbReference type="AlphaFoldDB" id="A0A084WC23"/>